<keyword evidence="1" id="KW-0175">Coiled coil</keyword>
<keyword evidence="2" id="KW-0812">Transmembrane</keyword>
<name>A0A810Q528_9FIRM</name>
<gene>
    <name evidence="3" type="ORF">MM59RIKEN_07380</name>
</gene>
<organism evidence="3 4">
    <name type="scientific">Pusillibacter faecalis</name>
    <dbReference type="NCBI Taxonomy" id="2714358"/>
    <lineage>
        <taxon>Bacteria</taxon>
        <taxon>Bacillati</taxon>
        <taxon>Bacillota</taxon>
        <taxon>Clostridia</taxon>
        <taxon>Eubacteriales</taxon>
        <taxon>Oscillospiraceae</taxon>
        <taxon>Pusillibacter</taxon>
    </lineage>
</organism>
<feature type="transmembrane region" description="Helical" evidence="2">
    <location>
        <begin position="736"/>
        <end position="756"/>
    </location>
</feature>
<proteinExistence type="predicted"/>
<keyword evidence="2" id="KW-0472">Membrane</keyword>
<protein>
    <submittedName>
        <fullName evidence="3">Uncharacterized protein</fullName>
    </submittedName>
</protein>
<feature type="transmembrane region" description="Helical" evidence="2">
    <location>
        <begin position="711"/>
        <end position="729"/>
    </location>
</feature>
<reference evidence="3" key="1">
    <citation type="submission" date="2020-09" db="EMBL/GenBank/DDBJ databases">
        <title>New species isolated from human feces.</title>
        <authorList>
            <person name="Kitahara M."/>
            <person name="Shigeno Y."/>
            <person name="Shime M."/>
            <person name="Matsumoto Y."/>
            <person name="Nakamura S."/>
            <person name="Motooka D."/>
            <person name="Fukuoka S."/>
            <person name="Nishikawa H."/>
            <person name="Benno Y."/>
        </authorList>
    </citation>
    <scope>NUCLEOTIDE SEQUENCE</scope>
    <source>
        <strain evidence="3">MM59</strain>
    </source>
</reference>
<keyword evidence="2" id="KW-1133">Transmembrane helix</keyword>
<dbReference type="EMBL" id="AP023420">
    <property type="protein sequence ID" value="BCK83419.1"/>
    <property type="molecule type" value="Genomic_DNA"/>
</dbReference>
<feature type="transmembrane region" description="Helical" evidence="2">
    <location>
        <begin position="684"/>
        <end position="705"/>
    </location>
</feature>
<feature type="transmembrane region" description="Helical" evidence="2">
    <location>
        <begin position="627"/>
        <end position="645"/>
    </location>
</feature>
<feature type="transmembrane region" description="Helical" evidence="2">
    <location>
        <begin position="562"/>
        <end position="586"/>
    </location>
</feature>
<feature type="transmembrane region" description="Helical" evidence="2">
    <location>
        <begin position="532"/>
        <end position="550"/>
    </location>
</feature>
<keyword evidence="4" id="KW-1185">Reference proteome</keyword>
<sequence length="1282" mass="134323">MAVNIDSLQIEIEATSSEAAKRVQDLADALTNLKAASKGGAGLTTVSKQLQVLASAAASLNNTGIGKLKELAPALNSLSSIQKSSGLNSTINALKKLPEVSASLKEADLGEFATQMNQVASAVRPLATEMQKVSNGFSAFPIRIQKIIQSNAGLAASNNKTAKSFGVLGSGISSVQAKFGIYSVVFQQIAKIASSWVKESNDYVENLNLFTVAMGDAAESALEYAETVRDAVGIDPSEWIRNQGVFKQITSGFGVMEEKANLMSQNLTQLGYDISSFYNISIEEAMEKLQSGIAGEIEPLRRLGYAIDVATLQQVAYEHGIQQSVNTMNQAQKSQLRYIAIMEQSGNAMQDLARTSMTPSNALRILNQQITQLSRALGNLLIPLLQKIIPWVQAFVEVITDAIQALAVFFGFELPTIDYSGMDGIASGANDVEDAISGATGAAKEMKKALLGIDELTILEPTKTGGAGGAGGIGNGDLGLELPEYDFLAGLKEQTDDLKTRMKDLLENYIIPIGAGLEAWRIAKTLIPDLRLLQGILGAGLIAVGVSLLIDSIQDIIISGKLTWENILTGAAGGAAVGGGLGFMLAKKLGLTWAQGMLTGAVIGVGLFLLIAGITAQVAEGVSIKNGLISAVGGALAGAILGRYLSFKKSLNPASGLIGGLVAGVGLSLLISSIISIAQNGLSIGNGIMGAIGGALAGFGIGAIVAGGPGAAFGLIIGLGVSLVIEGITAQISSGAASLSGGLMTILGSALAGAGIGSVIPVIGSAAGAVLGLGVGVILEIVGIKEAGKAAYEATEDFKVMENILDRCADASGRADAAMDNLKSGVENLDSISVDFLTANALADAIFDINEKANATPYELQKMAVMVDTLNSMNIDGLNLSLDETGKIANTSRAEVKKLIESLEQEAKMEAMRDILVQSYKDQYQAIVDAERATRDYTAATQALDDANRELYNTPLLDLTKRAEIKAAIDKETEAVNASRDAYNDAKTTLNELDGTIDTFLGQLVNLQTGQGDLKDSTYDWADTQKTLLQDAGIDIQAYSAIVDESFGDLPERMRDYGGSSITEFQSAIDANTPALKNTMKDLGVDVSNELVSGANSVDIATKGVGIGVALGDGVASGIEISTSKVAKAAEKMISTANYRAKNAAKIHSPSRLFRDEVGLNIGLGVAVGLEDSKYAILSEMSSINREMENLFTSGAFNQMPTTFSVKQTSSINQELANTVMLKNGRESQQEDNINLVNTLYAVTQQIISAIEENGVDVFVDGDGTTQQNRKNRMYGKTLQRV</sequence>
<evidence type="ECO:0000256" key="1">
    <source>
        <dbReference type="SAM" id="Coils"/>
    </source>
</evidence>
<dbReference type="RefSeq" id="WP_213542677.1">
    <property type="nucleotide sequence ID" value="NZ_AP023420.1"/>
</dbReference>
<feature type="transmembrane region" description="Helical" evidence="2">
    <location>
        <begin position="762"/>
        <end position="782"/>
    </location>
</feature>
<evidence type="ECO:0000313" key="4">
    <source>
        <dbReference type="Proteomes" id="UP000679848"/>
    </source>
</evidence>
<feature type="coiled-coil region" evidence="1">
    <location>
        <begin position="893"/>
        <end position="950"/>
    </location>
</feature>
<dbReference type="KEGG" id="pfaa:MM59RIKEN_07380"/>
<accession>A0A810Q528</accession>
<dbReference type="Proteomes" id="UP000679848">
    <property type="component" value="Chromosome"/>
</dbReference>
<evidence type="ECO:0000256" key="2">
    <source>
        <dbReference type="SAM" id="Phobius"/>
    </source>
</evidence>
<feature type="transmembrane region" description="Helical" evidence="2">
    <location>
        <begin position="592"/>
        <end position="615"/>
    </location>
</feature>
<feature type="transmembrane region" description="Helical" evidence="2">
    <location>
        <begin position="657"/>
        <end position="677"/>
    </location>
</feature>
<evidence type="ECO:0000313" key="3">
    <source>
        <dbReference type="EMBL" id="BCK83419.1"/>
    </source>
</evidence>